<dbReference type="Proteomes" id="UP000680038">
    <property type="component" value="Unassembled WGS sequence"/>
</dbReference>
<evidence type="ECO:0000313" key="1">
    <source>
        <dbReference type="EMBL" id="CAG4999737.1"/>
    </source>
</evidence>
<name>A0A916JAK1_9BACT</name>
<sequence>MEYFGMNKNIVITQSNYIPWKGFFDSIALADEFVVYDDMQYTKRDWRNRNLIKTPQGLRWITIPVEVKGKYNQKINETKISDRRWNKVHWSTLKQNYCKAKCYNDSREFVEHLYMTVNSDYLTEVNLHFITNICKFLGIDTNIRLSSEFILKQERSERLLDICLKLDGTDYYSGPAAKSYINEKIFVDAGVRVHYFDYSSYKHYEQLYPPFEHGVSILDLIFNVGNQSINYLKAKSGGDS</sequence>
<proteinExistence type="predicted"/>
<dbReference type="InterPro" id="IPR014985">
    <property type="entry name" value="WbqC"/>
</dbReference>
<evidence type="ECO:0008006" key="3">
    <source>
        <dbReference type="Google" id="ProtNLM"/>
    </source>
</evidence>
<comment type="caution">
    <text evidence="1">The sequence shown here is derived from an EMBL/GenBank/DDBJ whole genome shotgun (WGS) entry which is preliminary data.</text>
</comment>
<protein>
    <recommendedName>
        <fullName evidence="3">WbqC-like protein family protein</fullName>
    </recommendedName>
</protein>
<dbReference type="AlphaFoldDB" id="A0A916JAK1"/>
<gene>
    <name evidence="1" type="ORF">DYBT9275_02292</name>
</gene>
<reference evidence="1" key="1">
    <citation type="submission" date="2021-04" db="EMBL/GenBank/DDBJ databases">
        <authorList>
            <person name="Rodrigo-Torres L."/>
            <person name="Arahal R. D."/>
            <person name="Lucena T."/>
        </authorList>
    </citation>
    <scope>NUCLEOTIDE SEQUENCE</scope>
    <source>
        <strain evidence="1">CECT 9275</strain>
    </source>
</reference>
<keyword evidence="2" id="KW-1185">Reference proteome</keyword>
<accession>A0A916JAK1</accession>
<organism evidence="1 2">
    <name type="scientific">Dyadobacter helix</name>
    <dbReference type="NCBI Taxonomy" id="2822344"/>
    <lineage>
        <taxon>Bacteria</taxon>
        <taxon>Pseudomonadati</taxon>
        <taxon>Bacteroidota</taxon>
        <taxon>Cytophagia</taxon>
        <taxon>Cytophagales</taxon>
        <taxon>Spirosomataceae</taxon>
        <taxon>Dyadobacter</taxon>
    </lineage>
</organism>
<dbReference type="Pfam" id="PF08889">
    <property type="entry name" value="WbqC"/>
    <property type="match status" value="1"/>
</dbReference>
<evidence type="ECO:0000313" key="2">
    <source>
        <dbReference type="Proteomes" id="UP000680038"/>
    </source>
</evidence>
<dbReference type="EMBL" id="CAJRAF010000002">
    <property type="protein sequence ID" value="CAG4999737.1"/>
    <property type="molecule type" value="Genomic_DNA"/>
</dbReference>